<accession>X0W4H1</accession>
<sequence length="121" mass="13403">MGASKVSLVGCDHGAIGDKIRAQSIKGGYGWQTLGIKAYEDMKVGTNFLADFFRGHNIEIVRYYHGRGYEEIGDVVKDEETIKRAERAGRDILKLGGLSDEEKESFYIGKIDKEGEEIEGA</sequence>
<dbReference type="EMBL" id="BARS01030788">
    <property type="protein sequence ID" value="GAG25769.1"/>
    <property type="molecule type" value="Genomic_DNA"/>
</dbReference>
<comment type="caution">
    <text evidence="1">The sequence shown here is derived from an EMBL/GenBank/DDBJ whole genome shotgun (WGS) entry which is preliminary data.</text>
</comment>
<organism evidence="1">
    <name type="scientific">marine sediment metagenome</name>
    <dbReference type="NCBI Taxonomy" id="412755"/>
    <lineage>
        <taxon>unclassified sequences</taxon>
        <taxon>metagenomes</taxon>
        <taxon>ecological metagenomes</taxon>
    </lineage>
</organism>
<dbReference type="AlphaFoldDB" id="X0W4H1"/>
<protein>
    <submittedName>
        <fullName evidence="1">Uncharacterized protein</fullName>
    </submittedName>
</protein>
<gene>
    <name evidence="1" type="ORF">S01H1_47978</name>
</gene>
<proteinExistence type="predicted"/>
<reference evidence="1" key="1">
    <citation type="journal article" date="2014" name="Front. Microbiol.">
        <title>High frequency of phylogenetically diverse reductive dehalogenase-homologous genes in deep subseafloor sedimentary metagenomes.</title>
        <authorList>
            <person name="Kawai M."/>
            <person name="Futagami T."/>
            <person name="Toyoda A."/>
            <person name="Takaki Y."/>
            <person name="Nishi S."/>
            <person name="Hori S."/>
            <person name="Arai W."/>
            <person name="Tsubouchi T."/>
            <person name="Morono Y."/>
            <person name="Uchiyama I."/>
            <person name="Ito T."/>
            <person name="Fujiyama A."/>
            <person name="Inagaki F."/>
            <person name="Takami H."/>
        </authorList>
    </citation>
    <scope>NUCLEOTIDE SEQUENCE</scope>
    <source>
        <strain evidence="1">Expedition CK06-06</strain>
    </source>
</reference>
<name>X0W4H1_9ZZZZ</name>
<evidence type="ECO:0000313" key="1">
    <source>
        <dbReference type="EMBL" id="GAG25769.1"/>
    </source>
</evidence>